<sequence>MLDSCTHKSKFDNFFRPATMDHNTALEKIKSLLDRVLLEHLEDIVLEVSELVDRLIADAEDGLKDNSTGEVAMNEYQPIQSVVSAE</sequence>
<accession>A0A168NJ41</accession>
<dbReference type="AlphaFoldDB" id="A0A168NJ41"/>
<reference evidence="1" key="1">
    <citation type="submission" date="2016-04" db="EMBL/GenBank/DDBJ databases">
        <authorList>
            <person name="Evans L.H."/>
            <person name="Alamgir A."/>
            <person name="Owens N."/>
            <person name="Weber N.D."/>
            <person name="Virtaneva K."/>
            <person name="Barbian K."/>
            <person name="Babar A."/>
            <person name="Rosenke K."/>
        </authorList>
    </citation>
    <scope>NUCLEOTIDE SEQUENCE [LARGE SCALE GENOMIC DNA]</scope>
    <source>
        <strain evidence="1">CBS 101.48</strain>
    </source>
</reference>
<dbReference type="InParanoid" id="A0A168NJ41"/>
<name>A0A168NJ41_ABSGL</name>
<evidence type="ECO:0000313" key="2">
    <source>
        <dbReference type="Proteomes" id="UP000078561"/>
    </source>
</evidence>
<organism evidence="1">
    <name type="scientific">Absidia glauca</name>
    <name type="common">Pin mould</name>
    <dbReference type="NCBI Taxonomy" id="4829"/>
    <lineage>
        <taxon>Eukaryota</taxon>
        <taxon>Fungi</taxon>
        <taxon>Fungi incertae sedis</taxon>
        <taxon>Mucoromycota</taxon>
        <taxon>Mucoromycotina</taxon>
        <taxon>Mucoromycetes</taxon>
        <taxon>Mucorales</taxon>
        <taxon>Cunninghamellaceae</taxon>
        <taxon>Absidia</taxon>
    </lineage>
</organism>
<gene>
    <name evidence="1" type="primary">ABSGL_06353.1 scaffold 8296</name>
</gene>
<dbReference type="Proteomes" id="UP000078561">
    <property type="component" value="Unassembled WGS sequence"/>
</dbReference>
<keyword evidence="2" id="KW-1185">Reference proteome</keyword>
<protein>
    <submittedName>
        <fullName evidence="1">Uncharacterized protein</fullName>
    </submittedName>
</protein>
<proteinExistence type="predicted"/>
<dbReference type="EMBL" id="LT553376">
    <property type="protein sequence ID" value="SAM00637.1"/>
    <property type="molecule type" value="Genomic_DNA"/>
</dbReference>
<evidence type="ECO:0000313" key="1">
    <source>
        <dbReference type="EMBL" id="SAM00637.1"/>
    </source>
</evidence>